<keyword evidence="2" id="KW-1185">Reference proteome</keyword>
<evidence type="ECO:0000313" key="2">
    <source>
        <dbReference type="Proteomes" id="UP000799755"/>
    </source>
</evidence>
<protein>
    <submittedName>
        <fullName evidence="1">Uncharacterized protein</fullName>
    </submittedName>
</protein>
<dbReference type="EMBL" id="MU003582">
    <property type="protein sequence ID" value="KAF2462543.1"/>
    <property type="molecule type" value="Genomic_DNA"/>
</dbReference>
<organism evidence="1 2">
    <name type="scientific">Lindgomyces ingoldianus</name>
    <dbReference type="NCBI Taxonomy" id="673940"/>
    <lineage>
        <taxon>Eukaryota</taxon>
        <taxon>Fungi</taxon>
        <taxon>Dikarya</taxon>
        <taxon>Ascomycota</taxon>
        <taxon>Pezizomycotina</taxon>
        <taxon>Dothideomycetes</taxon>
        <taxon>Pleosporomycetidae</taxon>
        <taxon>Pleosporales</taxon>
        <taxon>Lindgomycetaceae</taxon>
        <taxon>Lindgomyces</taxon>
    </lineage>
</organism>
<proteinExistence type="predicted"/>
<reference evidence="1" key="1">
    <citation type="journal article" date="2020" name="Stud. Mycol.">
        <title>101 Dothideomycetes genomes: a test case for predicting lifestyles and emergence of pathogens.</title>
        <authorList>
            <person name="Haridas S."/>
            <person name="Albert R."/>
            <person name="Binder M."/>
            <person name="Bloem J."/>
            <person name="Labutti K."/>
            <person name="Salamov A."/>
            <person name="Andreopoulos B."/>
            <person name="Baker S."/>
            <person name="Barry K."/>
            <person name="Bills G."/>
            <person name="Bluhm B."/>
            <person name="Cannon C."/>
            <person name="Castanera R."/>
            <person name="Culley D."/>
            <person name="Daum C."/>
            <person name="Ezra D."/>
            <person name="Gonzalez J."/>
            <person name="Henrissat B."/>
            <person name="Kuo A."/>
            <person name="Liang C."/>
            <person name="Lipzen A."/>
            <person name="Lutzoni F."/>
            <person name="Magnuson J."/>
            <person name="Mondo S."/>
            <person name="Nolan M."/>
            <person name="Ohm R."/>
            <person name="Pangilinan J."/>
            <person name="Park H.-J."/>
            <person name="Ramirez L."/>
            <person name="Alfaro M."/>
            <person name="Sun H."/>
            <person name="Tritt A."/>
            <person name="Yoshinaga Y."/>
            <person name="Zwiers L.-H."/>
            <person name="Turgeon B."/>
            <person name="Goodwin S."/>
            <person name="Spatafora J."/>
            <person name="Crous P."/>
            <person name="Grigoriev I."/>
        </authorList>
    </citation>
    <scope>NUCLEOTIDE SEQUENCE</scope>
    <source>
        <strain evidence="1">ATCC 200398</strain>
    </source>
</reference>
<sequence>MAIRCNILIYGGGGEEFPYVGSREKLTISPTAVGSVIGWRLAQQASNHVSVVCRSNYETVKRSGYLIRSTIWGHGRFLPRQVCHVDTFGETLFSKPVDYIICTNKVLDDWSTISRNLRPLVKPGTTIVSAQNGMNVEAPLIEAFPDNTVLAMLVNTNCTQLRAGFVDQAAGINKSPFLVGITGRSGQGHRADSARRDFLAAMDPCIKSIESVYKERWKKLIFNNAWNSTTAVSGLNTHQLLEIPAAIEVVLELAEEAFNVALVSGIDIEEDFPFQVVDVARKTAPIVPSTLQDARKRRPIELSPVFASPLLL</sequence>
<evidence type="ECO:0000313" key="1">
    <source>
        <dbReference type="EMBL" id="KAF2462543.1"/>
    </source>
</evidence>
<name>A0ACB6Q6T9_9PLEO</name>
<comment type="caution">
    <text evidence="1">The sequence shown here is derived from an EMBL/GenBank/DDBJ whole genome shotgun (WGS) entry which is preliminary data.</text>
</comment>
<gene>
    <name evidence="1" type="ORF">BDR25DRAFT_347706</name>
</gene>
<dbReference type="Proteomes" id="UP000799755">
    <property type="component" value="Unassembled WGS sequence"/>
</dbReference>
<accession>A0ACB6Q6T9</accession>